<evidence type="ECO:0000256" key="1">
    <source>
        <dbReference type="SAM" id="MobiDB-lite"/>
    </source>
</evidence>
<dbReference type="Pfam" id="PF15679">
    <property type="entry name" value="DUF4665"/>
    <property type="match status" value="1"/>
</dbReference>
<feature type="compositionally biased region" description="Basic and acidic residues" evidence="1">
    <location>
        <begin position="57"/>
        <end position="79"/>
    </location>
</feature>
<evidence type="ECO:0000313" key="2">
    <source>
        <dbReference type="EMBL" id="KAL0819920.1"/>
    </source>
</evidence>
<dbReference type="InterPro" id="IPR031389">
    <property type="entry name" value="RBIS"/>
</dbReference>
<reference evidence="4 5" key="1">
    <citation type="submission" date="2024-06" db="EMBL/GenBank/DDBJ databases">
        <title>A chromosome-level genome assembly of beet webworm, Loxostege sticticalis.</title>
        <authorList>
            <person name="Zhang Y."/>
        </authorList>
    </citation>
    <scope>NUCLEOTIDE SEQUENCE [LARGE SCALE GENOMIC DNA]</scope>
    <source>
        <strain evidence="3">AQ026</strain>
        <strain evidence="2">AQ028</strain>
        <tissue evidence="2">Male pupae</tissue>
        <tissue evidence="3">Whole body</tissue>
    </source>
</reference>
<keyword evidence="4" id="KW-1185">Reference proteome</keyword>
<evidence type="ECO:0000313" key="4">
    <source>
        <dbReference type="Proteomes" id="UP001549920"/>
    </source>
</evidence>
<dbReference type="EMBL" id="JBEUOH010000020">
    <property type="protein sequence ID" value="KAL0869384.1"/>
    <property type="molecule type" value="Genomic_DNA"/>
</dbReference>
<gene>
    <name evidence="3" type="ORF">ABMA27_007624</name>
    <name evidence="2" type="ORF">ABMA28_007924</name>
</gene>
<dbReference type="Proteomes" id="UP001549921">
    <property type="component" value="Unassembled WGS sequence"/>
</dbReference>
<evidence type="ECO:0000313" key="3">
    <source>
        <dbReference type="EMBL" id="KAL0869384.1"/>
    </source>
</evidence>
<dbReference type="Proteomes" id="UP001549920">
    <property type="component" value="Unassembled WGS sequence"/>
</dbReference>
<dbReference type="AlphaFoldDB" id="A0ABD0SJB8"/>
<dbReference type="EMBL" id="JBEDNZ010000020">
    <property type="protein sequence ID" value="KAL0819920.1"/>
    <property type="molecule type" value="Genomic_DNA"/>
</dbReference>
<name>A0ABD0SJB8_LOXSC</name>
<proteinExistence type="predicted"/>
<evidence type="ECO:0000313" key="5">
    <source>
        <dbReference type="Proteomes" id="UP001549921"/>
    </source>
</evidence>
<comment type="caution">
    <text evidence="2">The sequence shown here is derived from an EMBL/GenBank/DDBJ whole genome shotgun (WGS) entry which is preliminary data.</text>
</comment>
<accession>A0ABD0SJB8</accession>
<protein>
    <submittedName>
        <fullName evidence="2">Uncharacterized protein</fullName>
    </submittedName>
</protein>
<feature type="region of interest" description="Disordered" evidence="1">
    <location>
        <begin position="53"/>
        <end position="79"/>
    </location>
</feature>
<organism evidence="2 5">
    <name type="scientific">Loxostege sticticalis</name>
    <name type="common">Beet webworm moth</name>
    <dbReference type="NCBI Taxonomy" id="481309"/>
    <lineage>
        <taxon>Eukaryota</taxon>
        <taxon>Metazoa</taxon>
        <taxon>Ecdysozoa</taxon>
        <taxon>Arthropoda</taxon>
        <taxon>Hexapoda</taxon>
        <taxon>Insecta</taxon>
        <taxon>Pterygota</taxon>
        <taxon>Neoptera</taxon>
        <taxon>Endopterygota</taxon>
        <taxon>Lepidoptera</taxon>
        <taxon>Glossata</taxon>
        <taxon>Ditrysia</taxon>
        <taxon>Pyraloidea</taxon>
        <taxon>Crambidae</taxon>
        <taxon>Pyraustinae</taxon>
        <taxon>Loxostege</taxon>
    </lineage>
</organism>
<sequence length="93" mass="10360">MGKNKKGGPKQNVFKVAGAKSLKKTKAKAVNLGLKNIKQKVVDIDKQFVEINKNPTPRKDSKSEVKMPEKKQEKNVTKEEVANAAEKIVKMDL</sequence>